<dbReference type="PANTHER" id="PTHR21485:SF6">
    <property type="entry name" value="N-ACYLNEURAMINATE CYTIDYLYLTRANSFERASE-RELATED"/>
    <property type="match status" value="1"/>
</dbReference>
<comment type="cofactor">
    <cofactor evidence="2">
        <name>Mg(2+)</name>
        <dbReference type="ChEBI" id="CHEBI:18420"/>
    </cofactor>
</comment>
<comment type="subunit">
    <text evidence="4">Homotetramer.</text>
</comment>
<comment type="similarity">
    <text evidence="3">Belongs to the KdsC family.</text>
</comment>
<evidence type="ECO:0000256" key="6">
    <source>
        <dbReference type="ARBA" id="ARBA00020092"/>
    </source>
</evidence>
<dbReference type="Proteomes" id="UP000500938">
    <property type="component" value="Chromosome"/>
</dbReference>
<proteinExistence type="inferred from homology"/>
<evidence type="ECO:0000313" key="12">
    <source>
        <dbReference type="EMBL" id="QJR35079.1"/>
    </source>
</evidence>
<dbReference type="GO" id="GO:0046872">
    <property type="term" value="F:metal ion binding"/>
    <property type="evidence" value="ECO:0007669"/>
    <property type="project" value="UniProtKB-KW"/>
</dbReference>
<reference evidence="12 13" key="1">
    <citation type="submission" date="2020-05" db="EMBL/GenBank/DDBJ databases">
        <title>Complete genome sequence of Gemmatimonas greenlandica TET16.</title>
        <authorList>
            <person name="Zeng Y."/>
        </authorList>
    </citation>
    <scope>NUCLEOTIDE SEQUENCE [LARGE SCALE GENOMIC DNA]</scope>
    <source>
        <strain evidence="12 13">TET16</strain>
    </source>
</reference>
<dbReference type="RefSeq" id="WP_171224508.1">
    <property type="nucleotide sequence ID" value="NZ_CP053085.1"/>
</dbReference>
<evidence type="ECO:0000256" key="9">
    <source>
        <dbReference type="ARBA" id="ARBA00022842"/>
    </source>
</evidence>
<keyword evidence="10" id="KW-0448">Lipopolysaccharide biosynthesis</keyword>
<gene>
    <name evidence="12" type="ORF">HKW67_05930</name>
</gene>
<keyword evidence="9" id="KW-0460">Magnesium</keyword>
<protein>
    <recommendedName>
        <fullName evidence="6">3-deoxy-D-manno-octulosonate 8-phosphate phosphatase KdsC</fullName>
        <ecNumber evidence="5">3.1.3.45</ecNumber>
    </recommendedName>
    <alternativeName>
        <fullName evidence="11">KDO 8-P phosphatase</fullName>
    </alternativeName>
</protein>
<evidence type="ECO:0000256" key="8">
    <source>
        <dbReference type="ARBA" id="ARBA00022801"/>
    </source>
</evidence>
<dbReference type="GO" id="GO:0019143">
    <property type="term" value="F:3-deoxy-manno-octulosonate-8-phosphatase activity"/>
    <property type="evidence" value="ECO:0007669"/>
    <property type="project" value="UniProtKB-EC"/>
</dbReference>
<evidence type="ECO:0000313" key="13">
    <source>
        <dbReference type="Proteomes" id="UP000500938"/>
    </source>
</evidence>
<organism evidence="12 13">
    <name type="scientific">Gemmatimonas groenlandica</name>
    <dbReference type="NCBI Taxonomy" id="2732249"/>
    <lineage>
        <taxon>Bacteria</taxon>
        <taxon>Pseudomonadati</taxon>
        <taxon>Gemmatimonadota</taxon>
        <taxon>Gemmatimonadia</taxon>
        <taxon>Gemmatimonadales</taxon>
        <taxon>Gemmatimonadaceae</taxon>
        <taxon>Gemmatimonas</taxon>
    </lineage>
</organism>
<evidence type="ECO:0000256" key="10">
    <source>
        <dbReference type="ARBA" id="ARBA00022985"/>
    </source>
</evidence>
<dbReference type="InterPro" id="IPR036412">
    <property type="entry name" value="HAD-like_sf"/>
</dbReference>
<dbReference type="PANTHER" id="PTHR21485">
    <property type="entry name" value="HAD SUPERFAMILY MEMBERS CMAS AND KDSC"/>
    <property type="match status" value="1"/>
</dbReference>
<keyword evidence="13" id="KW-1185">Reference proteome</keyword>
<evidence type="ECO:0000256" key="7">
    <source>
        <dbReference type="ARBA" id="ARBA00022723"/>
    </source>
</evidence>
<evidence type="ECO:0000256" key="1">
    <source>
        <dbReference type="ARBA" id="ARBA00000898"/>
    </source>
</evidence>
<evidence type="ECO:0000256" key="5">
    <source>
        <dbReference type="ARBA" id="ARBA00013066"/>
    </source>
</evidence>
<dbReference type="InterPro" id="IPR023214">
    <property type="entry name" value="HAD_sf"/>
</dbReference>
<dbReference type="KEGG" id="ggr:HKW67_05930"/>
<dbReference type="EMBL" id="CP053085">
    <property type="protein sequence ID" value="QJR35079.1"/>
    <property type="molecule type" value="Genomic_DNA"/>
</dbReference>
<evidence type="ECO:0000256" key="11">
    <source>
        <dbReference type="ARBA" id="ARBA00031051"/>
    </source>
</evidence>
<dbReference type="InterPro" id="IPR010023">
    <property type="entry name" value="KdsC_fam"/>
</dbReference>
<comment type="catalytic activity">
    <reaction evidence="1">
        <text>3-deoxy-alpha-D-manno-2-octulosonate-8-phosphate + H2O = 3-deoxy-alpha-D-manno-oct-2-ulosonate + phosphate</text>
        <dbReference type="Rhea" id="RHEA:11500"/>
        <dbReference type="ChEBI" id="CHEBI:15377"/>
        <dbReference type="ChEBI" id="CHEBI:43474"/>
        <dbReference type="ChEBI" id="CHEBI:85985"/>
        <dbReference type="ChEBI" id="CHEBI:85986"/>
        <dbReference type="EC" id="3.1.3.45"/>
    </reaction>
</comment>
<evidence type="ECO:0000256" key="3">
    <source>
        <dbReference type="ARBA" id="ARBA00005893"/>
    </source>
</evidence>
<dbReference type="AlphaFoldDB" id="A0A6M4IMS6"/>
<dbReference type="EC" id="3.1.3.45" evidence="5"/>
<evidence type="ECO:0000256" key="2">
    <source>
        <dbReference type="ARBA" id="ARBA00001946"/>
    </source>
</evidence>
<dbReference type="InterPro" id="IPR050793">
    <property type="entry name" value="CMP-NeuNAc_synthase"/>
</dbReference>
<dbReference type="NCBIfam" id="TIGR01670">
    <property type="entry name" value="KdsC-phosphatas"/>
    <property type="match status" value="1"/>
</dbReference>
<accession>A0A6M4IMS6</accession>
<dbReference type="Gene3D" id="3.40.50.1000">
    <property type="entry name" value="HAD superfamily/HAD-like"/>
    <property type="match status" value="1"/>
</dbReference>
<dbReference type="GO" id="GO:0008781">
    <property type="term" value="F:N-acylneuraminate cytidylyltransferase activity"/>
    <property type="evidence" value="ECO:0007669"/>
    <property type="project" value="TreeGrafter"/>
</dbReference>
<dbReference type="Pfam" id="PF08282">
    <property type="entry name" value="Hydrolase_3"/>
    <property type="match status" value="1"/>
</dbReference>
<keyword evidence="7" id="KW-0479">Metal-binding</keyword>
<evidence type="ECO:0000256" key="4">
    <source>
        <dbReference type="ARBA" id="ARBA00011881"/>
    </source>
</evidence>
<dbReference type="SUPFAM" id="SSF56784">
    <property type="entry name" value="HAD-like"/>
    <property type="match status" value="1"/>
</dbReference>
<dbReference type="SFLD" id="SFLDG01138">
    <property type="entry name" value="C1.6.2:_Deoxy-d-mannose-octulo"/>
    <property type="match status" value="1"/>
</dbReference>
<sequence>MVDASPSAVDVLPPLVVDSPRIAPTLARRIRLVGLDVDGVLTDGGVYLGAATSGGINVPFELKRYDIQDGLGIQMLRDCGVKVVIITGRVSDSVAQRARELRVDAVVQDPEARKLTALTKIVSDFGCTLDEVAFVGDDLPDLSVLRRVGLPVAVGNAVAEVRRVAQLQLHAPGGHGAVREFAEALLLARGEWTDAVERYVASRSVPAATPDDAREDALP</sequence>
<name>A0A6M4IMS6_9BACT</name>
<keyword evidence="8 12" id="KW-0378">Hydrolase</keyword>
<dbReference type="GO" id="GO:0009103">
    <property type="term" value="P:lipopolysaccharide biosynthetic process"/>
    <property type="evidence" value="ECO:0007669"/>
    <property type="project" value="UniProtKB-KW"/>
</dbReference>
<dbReference type="SFLD" id="SFLDS00003">
    <property type="entry name" value="Haloacid_Dehalogenase"/>
    <property type="match status" value="1"/>
</dbReference>
<dbReference type="SFLD" id="SFLDG01136">
    <property type="entry name" value="C1.6:_Phosphoserine_Phosphatas"/>
    <property type="match status" value="1"/>
</dbReference>